<feature type="signal peptide" evidence="1">
    <location>
        <begin position="1"/>
        <end position="19"/>
    </location>
</feature>
<protein>
    <submittedName>
        <fullName evidence="2">Uncharacterized protein</fullName>
    </submittedName>
</protein>
<organism evidence="2 3">
    <name type="scientific">Chitinophaga horti</name>
    <dbReference type="NCBI Taxonomy" id="2920382"/>
    <lineage>
        <taxon>Bacteria</taxon>
        <taxon>Pseudomonadati</taxon>
        <taxon>Bacteroidota</taxon>
        <taxon>Chitinophagia</taxon>
        <taxon>Chitinophagales</taxon>
        <taxon>Chitinophagaceae</taxon>
        <taxon>Chitinophaga</taxon>
    </lineage>
</organism>
<name>A0ABY6J245_9BACT</name>
<dbReference type="EMBL" id="CP107006">
    <property type="protein sequence ID" value="UYQ92369.1"/>
    <property type="molecule type" value="Genomic_DNA"/>
</dbReference>
<gene>
    <name evidence="2" type="ORF">MKQ68_19990</name>
</gene>
<reference evidence="2" key="1">
    <citation type="submission" date="2022-10" db="EMBL/GenBank/DDBJ databases">
        <title>Chitinophaga sp. nov., isolated from soil.</title>
        <authorList>
            <person name="Jeon C.O."/>
        </authorList>
    </citation>
    <scope>NUCLEOTIDE SEQUENCE</scope>
    <source>
        <strain evidence="2">R8</strain>
    </source>
</reference>
<sequence>MKRTLIFCMLLCVRFTTHAQFTTIAEGADFKEPEQGFARILQFKGGNTMYLQFSLEGGIDIHLYDAAHKLLQQQSVTASYGKLERGSIDAVFESNGNATLLVSEIEDKAPVLHRLIINGATAQVERDEKLLTLNKLTTTQFRNGLLTNTGRLDFFIENDPRTGDYAIVKIDPNAAERMQQMEVMHYSAAHQELNRAFFNTTDSSFREFGYWDMVVNGSDKVILLGRASRGESKDRELVMATMAKGNTALAVHPLKFPVNLEAEGVIMKYNPVTAQYIVVAAGANKRERFTYLGMAGADMQAADSAKLVFPEKASEKSMELFGKKRSYEGVPQDLFINRDGSFSLVWEELEDLSVQRQNGMMKANTNAGNIAVVMFDKSGRETSSYFIPKKHYLPGVRMREFSHASRGSAAQMITSADTYKTFSYVEGGSKPYILLNDSHENTEKAKTGKLSVISDVAHCDAFYYALGNDIMPDRSVVLDAPGKNNIYVNNIAMFSISAYDAVRNIYVTVKIDDGNRRVARLVWMTPE</sequence>
<evidence type="ECO:0000256" key="1">
    <source>
        <dbReference type="SAM" id="SignalP"/>
    </source>
</evidence>
<accession>A0ABY6J245</accession>
<keyword evidence="3" id="KW-1185">Reference proteome</keyword>
<evidence type="ECO:0000313" key="3">
    <source>
        <dbReference type="Proteomes" id="UP001162741"/>
    </source>
</evidence>
<dbReference type="RefSeq" id="WP_264280640.1">
    <property type="nucleotide sequence ID" value="NZ_CP107006.1"/>
</dbReference>
<dbReference type="Proteomes" id="UP001162741">
    <property type="component" value="Chromosome"/>
</dbReference>
<keyword evidence="1" id="KW-0732">Signal</keyword>
<proteinExistence type="predicted"/>
<feature type="chain" id="PRO_5045425973" evidence="1">
    <location>
        <begin position="20"/>
        <end position="527"/>
    </location>
</feature>
<evidence type="ECO:0000313" key="2">
    <source>
        <dbReference type="EMBL" id="UYQ92369.1"/>
    </source>
</evidence>